<feature type="transmembrane region" description="Helical" evidence="1">
    <location>
        <begin position="6"/>
        <end position="25"/>
    </location>
</feature>
<reference evidence="2" key="1">
    <citation type="journal article" date="2017" name="Appl. Environ. Microbiol.">
        <title>Molecular characterization of an Endozoicomonas-like organism causing infection in king scallop Pecten maximus L.</title>
        <authorList>
            <person name="Cano I."/>
            <person name="van Aerle R."/>
            <person name="Ross S."/>
            <person name="Verner-Jeffreys D.W."/>
            <person name="Paley R.K."/>
            <person name="Rimmer G."/>
            <person name="Ryder D."/>
            <person name="Hooper P."/>
            <person name="Stone D."/>
            <person name="Feist S.W."/>
        </authorList>
    </citation>
    <scope>NUCLEOTIDE SEQUENCE</scope>
</reference>
<feature type="transmembrane region" description="Helical" evidence="1">
    <location>
        <begin position="32"/>
        <end position="53"/>
    </location>
</feature>
<name>A0A2H9T4A1_9ZZZZ</name>
<feature type="transmembrane region" description="Helical" evidence="1">
    <location>
        <begin position="59"/>
        <end position="82"/>
    </location>
</feature>
<keyword evidence="1" id="KW-0812">Transmembrane</keyword>
<evidence type="ECO:0000256" key="1">
    <source>
        <dbReference type="SAM" id="Phobius"/>
    </source>
</evidence>
<sequence length="88" mass="10311">MAFSKTGEFALFWTVFIVTLLFLHMRRKVLQALFLSQWNIMTVWSIPIMIVLFACLKNFFLPLNFAILIILITPISGHWLVVKKDSYC</sequence>
<proteinExistence type="predicted"/>
<accession>A0A2H9T4A1</accession>
<organism evidence="2">
    <name type="scientific">invertebrate metagenome</name>
    <dbReference type="NCBI Taxonomy" id="1711999"/>
    <lineage>
        <taxon>unclassified sequences</taxon>
        <taxon>metagenomes</taxon>
        <taxon>organismal metagenomes</taxon>
    </lineage>
</organism>
<evidence type="ECO:0000313" key="2">
    <source>
        <dbReference type="EMBL" id="PJE78032.1"/>
    </source>
</evidence>
<dbReference type="AlphaFoldDB" id="A0A2H9T4A1"/>
<keyword evidence="1" id="KW-0472">Membrane</keyword>
<comment type="caution">
    <text evidence="2">The sequence shown here is derived from an EMBL/GenBank/DDBJ whole genome shotgun (WGS) entry which is preliminary data.</text>
</comment>
<gene>
    <name evidence="2" type="ORF">CI610_03038</name>
</gene>
<protein>
    <submittedName>
        <fullName evidence="2">Uncharacterized protein</fullName>
    </submittedName>
</protein>
<dbReference type="EMBL" id="NSIT01000287">
    <property type="protein sequence ID" value="PJE78032.1"/>
    <property type="molecule type" value="Genomic_DNA"/>
</dbReference>
<keyword evidence="1" id="KW-1133">Transmembrane helix</keyword>